<proteinExistence type="predicted"/>
<name>A0A917C2C3_9HYPH</name>
<reference evidence="1" key="1">
    <citation type="journal article" date="2014" name="Int. J. Syst. Evol. Microbiol.">
        <title>Complete genome sequence of Corynebacterium casei LMG S-19264T (=DSM 44701T), isolated from a smear-ripened cheese.</title>
        <authorList>
            <consortium name="US DOE Joint Genome Institute (JGI-PGF)"/>
            <person name="Walter F."/>
            <person name="Albersmeier A."/>
            <person name="Kalinowski J."/>
            <person name="Ruckert C."/>
        </authorList>
    </citation>
    <scope>NUCLEOTIDE SEQUENCE</scope>
    <source>
        <strain evidence="1">CCM 7897</strain>
    </source>
</reference>
<protein>
    <submittedName>
        <fullName evidence="1">Uncharacterized protein</fullName>
    </submittedName>
</protein>
<gene>
    <name evidence="1" type="ORF">GCM10007301_28920</name>
</gene>
<accession>A0A917C2C3</accession>
<evidence type="ECO:0000313" key="2">
    <source>
        <dbReference type="Proteomes" id="UP000606044"/>
    </source>
</evidence>
<dbReference type="RefSeq" id="WP_188579638.1">
    <property type="nucleotide sequence ID" value="NZ_BMCT01000003.1"/>
</dbReference>
<dbReference type="Proteomes" id="UP000606044">
    <property type="component" value="Unassembled WGS sequence"/>
</dbReference>
<keyword evidence="2" id="KW-1185">Reference proteome</keyword>
<dbReference type="AlphaFoldDB" id="A0A917C2C3"/>
<comment type="caution">
    <text evidence="1">The sequence shown here is derived from an EMBL/GenBank/DDBJ whole genome shotgun (WGS) entry which is preliminary data.</text>
</comment>
<sequence>MSENKRTPVLDDHRRIKSKLVSPFNNAFGPMQEVSWINMMIPELLWIALVQEAWGPRRGVEIITAFTRDLRAGDPTRDRTIWAAAGKFASLPGGVLSSIVEGRSYRDDLCGPLAPLHAHYPDHPMRELTQAATEERWLQDLGVLKALVGVLFDRSSTCAIMVQATATWLAFDAERLKVSAGLALADFPRIEDYPETEQSQRIAASIRATLNQMFGDADMMASGTDWPTAFWNRGLELEQCED</sequence>
<dbReference type="EMBL" id="BMCT01000003">
    <property type="protein sequence ID" value="GGF67446.1"/>
    <property type="molecule type" value="Genomic_DNA"/>
</dbReference>
<organism evidence="1 2">
    <name type="scientific">Azorhizobium oxalatiphilum</name>
    <dbReference type="NCBI Taxonomy" id="980631"/>
    <lineage>
        <taxon>Bacteria</taxon>
        <taxon>Pseudomonadati</taxon>
        <taxon>Pseudomonadota</taxon>
        <taxon>Alphaproteobacteria</taxon>
        <taxon>Hyphomicrobiales</taxon>
        <taxon>Xanthobacteraceae</taxon>
        <taxon>Azorhizobium</taxon>
    </lineage>
</organism>
<evidence type="ECO:0000313" key="1">
    <source>
        <dbReference type="EMBL" id="GGF67446.1"/>
    </source>
</evidence>
<reference evidence="1" key="2">
    <citation type="submission" date="2020-09" db="EMBL/GenBank/DDBJ databases">
        <authorList>
            <person name="Sun Q."/>
            <person name="Sedlacek I."/>
        </authorList>
    </citation>
    <scope>NUCLEOTIDE SEQUENCE</scope>
    <source>
        <strain evidence="1">CCM 7897</strain>
    </source>
</reference>